<keyword evidence="7" id="KW-1185">Reference proteome</keyword>
<proteinExistence type="inferred from homology"/>
<evidence type="ECO:0000256" key="5">
    <source>
        <dbReference type="ARBA" id="ARBA00022801"/>
    </source>
</evidence>
<dbReference type="Gene3D" id="3.20.20.140">
    <property type="entry name" value="Metal-dependent hydrolases"/>
    <property type="match status" value="1"/>
</dbReference>
<evidence type="ECO:0000256" key="4">
    <source>
        <dbReference type="ARBA" id="ARBA00022723"/>
    </source>
</evidence>
<comment type="similarity">
    <text evidence="3">Belongs to the metallo-dependent hydrolases superfamily. DHOase family. Class I DHOase subfamily.</text>
</comment>
<evidence type="ECO:0000256" key="2">
    <source>
        <dbReference type="ARBA" id="ARBA00002368"/>
    </source>
</evidence>
<reference evidence="7" key="1">
    <citation type="journal article" date="2019" name="Int. J. Syst. Evol. Microbiol.">
        <title>The Global Catalogue of Microorganisms (GCM) 10K type strain sequencing project: providing services to taxonomists for standard genome sequencing and annotation.</title>
        <authorList>
            <consortium name="The Broad Institute Genomics Platform"/>
            <consortium name="The Broad Institute Genome Sequencing Center for Infectious Disease"/>
            <person name="Wu L."/>
            <person name="Ma J."/>
        </authorList>
    </citation>
    <scope>NUCLEOTIDE SEQUENCE [LARGE SCALE GENOMIC DNA]</scope>
    <source>
        <strain evidence="7">NBRC 108755</strain>
    </source>
</reference>
<dbReference type="SUPFAM" id="SSF51556">
    <property type="entry name" value="Metallo-dependent hydrolases"/>
    <property type="match status" value="1"/>
</dbReference>
<organism evidence="6 7">
    <name type="scientific">Homoserinibacter gongjuensis</name>
    <dbReference type="NCBI Taxonomy" id="1162968"/>
    <lineage>
        <taxon>Bacteria</taxon>
        <taxon>Bacillati</taxon>
        <taxon>Actinomycetota</taxon>
        <taxon>Actinomycetes</taxon>
        <taxon>Micrococcales</taxon>
        <taxon>Microbacteriaceae</taxon>
        <taxon>Homoserinibacter</taxon>
    </lineage>
</organism>
<protein>
    <recommendedName>
        <fullName evidence="8">Dihydroorotase</fullName>
    </recommendedName>
</protein>
<dbReference type="EMBL" id="BSVA01000001">
    <property type="protein sequence ID" value="GMA92507.1"/>
    <property type="molecule type" value="Genomic_DNA"/>
</dbReference>
<sequence length="179" mass="18959">MAHAQAPYARSYDARFKVNPPLRRDEDVQALRAALADGTIDIVATDHAPHPIETKECAWQEASFGMVGLESALSVVQTAMVDTGLLGWDDVARVLSRVPAEIGRLAGYDAPFEVGSPAHLTLVDPAATRTFGTDALHGKGVNSPYLGRTLPGRVMATIHGGVPTVLNGELLSPEEVSHG</sequence>
<evidence type="ECO:0000313" key="6">
    <source>
        <dbReference type="EMBL" id="GMA92507.1"/>
    </source>
</evidence>
<dbReference type="InterPro" id="IPR002195">
    <property type="entry name" value="Dihydroorotase_CS"/>
</dbReference>
<keyword evidence="5" id="KW-0378">Hydrolase</keyword>
<comment type="cofactor">
    <cofactor evidence="1">
        <name>Zn(2+)</name>
        <dbReference type="ChEBI" id="CHEBI:29105"/>
    </cofactor>
</comment>
<dbReference type="SUPFAM" id="SSF51338">
    <property type="entry name" value="Composite domain of metallo-dependent hydrolases"/>
    <property type="match status" value="1"/>
</dbReference>
<dbReference type="InterPro" id="IPR011059">
    <property type="entry name" value="Metal-dep_hydrolase_composite"/>
</dbReference>
<dbReference type="InterPro" id="IPR032466">
    <property type="entry name" value="Metal_Hydrolase"/>
</dbReference>
<comment type="function">
    <text evidence="2">Catalyzes the reversible cyclization of carbamoyl aspartate to dihydroorotate.</text>
</comment>
<dbReference type="Proteomes" id="UP001157069">
    <property type="component" value="Unassembled WGS sequence"/>
</dbReference>
<evidence type="ECO:0000313" key="7">
    <source>
        <dbReference type="Proteomes" id="UP001157069"/>
    </source>
</evidence>
<evidence type="ECO:0000256" key="1">
    <source>
        <dbReference type="ARBA" id="ARBA00001947"/>
    </source>
</evidence>
<dbReference type="PANTHER" id="PTHR43668:SF2">
    <property type="entry name" value="ALLANTOINASE"/>
    <property type="match status" value="1"/>
</dbReference>
<dbReference type="InterPro" id="IPR050138">
    <property type="entry name" value="DHOase/Allantoinase_Hydrolase"/>
</dbReference>
<gene>
    <name evidence="6" type="ORF">GCM10025869_30360</name>
</gene>
<accession>A0ABQ6K0Q9</accession>
<name>A0ABQ6K0Q9_9MICO</name>
<evidence type="ECO:0000256" key="3">
    <source>
        <dbReference type="ARBA" id="ARBA00010286"/>
    </source>
</evidence>
<evidence type="ECO:0008006" key="8">
    <source>
        <dbReference type="Google" id="ProtNLM"/>
    </source>
</evidence>
<dbReference type="PANTHER" id="PTHR43668">
    <property type="entry name" value="ALLANTOINASE"/>
    <property type="match status" value="1"/>
</dbReference>
<keyword evidence="4" id="KW-0479">Metal-binding</keyword>
<comment type="caution">
    <text evidence="6">The sequence shown here is derived from an EMBL/GenBank/DDBJ whole genome shotgun (WGS) entry which is preliminary data.</text>
</comment>
<dbReference type="PROSITE" id="PS00483">
    <property type="entry name" value="DIHYDROOROTASE_2"/>
    <property type="match status" value="1"/>
</dbReference>